<evidence type="ECO:0000256" key="1">
    <source>
        <dbReference type="SAM" id="Phobius"/>
    </source>
</evidence>
<dbReference type="PANTHER" id="PTHR43243">
    <property type="entry name" value="INNER MEMBRANE TRANSPORTER YGJI-RELATED"/>
    <property type="match status" value="1"/>
</dbReference>
<gene>
    <name evidence="3" type="ORF">JEQ12_005682</name>
</gene>
<proteinExistence type="predicted"/>
<dbReference type="PANTHER" id="PTHR43243:SF10">
    <property type="entry name" value="MGC138914 PROTEIN"/>
    <property type="match status" value="1"/>
</dbReference>
<name>A0A836CZM8_SHEEP</name>
<dbReference type="AlphaFoldDB" id="A0A836CZM8"/>
<sequence>MPSFLATYPDFFTLGLVLLVTGVLALGACESARVYKVFTGINILVLSFIILSGFIKGDLHNWKLTEQDYKLNTSGSRGTKETGADGSRGEALNPQWSIPCSIMITMFIRFEAYFGVSVALTLVVPYYLIHPVSPLPQAFLHVGWGPARYVVAVGTEGSADSRTL</sequence>
<feature type="chain" id="PRO_5032983166" evidence="2">
    <location>
        <begin position="26"/>
        <end position="164"/>
    </location>
</feature>
<keyword evidence="1" id="KW-1133">Transmembrane helix</keyword>
<dbReference type="Gene3D" id="1.20.1740.10">
    <property type="entry name" value="Amino acid/polyamine transporter I"/>
    <property type="match status" value="2"/>
</dbReference>
<keyword evidence="1" id="KW-0812">Transmembrane</keyword>
<comment type="caution">
    <text evidence="3">The sequence shown here is derived from an EMBL/GenBank/DDBJ whole genome shotgun (WGS) entry which is preliminary data.</text>
</comment>
<feature type="transmembrane region" description="Helical" evidence="1">
    <location>
        <begin position="112"/>
        <end position="129"/>
    </location>
</feature>
<keyword evidence="2" id="KW-0732">Signal</keyword>
<organism evidence="3 4">
    <name type="scientific">Ovis aries</name>
    <name type="common">Sheep</name>
    <dbReference type="NCBI Taxonomy" id="9940"/>
    <lineage>
        <taxon>Eukaryota</taxon>
        <taxon>Metazoa</taxon>
        <taxon>Chordata</taxon>
        <taxon>Craniata</taxon>
        <taxon>Vertebrata</taxon>
        <taxon>Euteleostomi</taxon>
        <taxon>Mammalia</taxon>
        <taxon>Eutheria</taxon>
        <taxon>Laurasiatheria</taxon>
        <taxon>Artiodactyla</taxon>
        <taxon>Ruminantia</taxon>
        <taxon>Pecora</taxon>
        <taxon>Bovidae</taxon>
        <taxon>Caprinae</taxon>
        <taxon>Ovis</taxon>
    </lineage>
</organism>
<reference evidence="3 4" key="1">
    <citation type="submission" date="2020-12" db="EMBL/GenBank/DDBJ databases">
        <title>De novo assembly of Tibetan sheep genome.</title>
        <authorList>
            <person name="Li X."/>
        </authorList>
    </citation>
    <scope>NUCLEOTIDE SEQUENCE [LARGE SCALE GENOMIC DNA]</scope>
    <source>
        <tissue evidence="3">Heart</tissue>
    </source>
</reference>
<feature type="signal peptide" evidence="2">
    <location>
        <begin position="1"/>
        <end position="25"/>
    </location>
</feature>
<keyword evidence="1" id="KW-0472">Membrane</keyword>
<feature type="transmembrane region" description="Helical" evidence="1">
    <location>
        <begin position="37"/>
        <end position="55"/>
    </location>
</feature>
<protein>
    <submittedName>
        <fullName evidence="3">Uncharacterized protein</fullName>
    </submittedName>
</protein>
<dbReference type="Proteomes" id="UP000664991">
    <property type="component" value="Chromosome 14"/>
</dbReference>
<accession>A0A836CZM8</accession>
<dbReference type="EMBL" id="JAEMGP010000014">
    <property type="protein sequence ID" value="KAG5201148.1"/>
    <property type="molecule type" value="Genomic_DNA"/>
</dbReference>
<evidence type="ECO:0000256" key="2">
    <source>
        <dbReference type="SAM" id="SignalP"/>
    </source>
</evidence>
<dbReference type="GO" id="GO:0005886">
    <property type="term" value="C:plasma membrane"/>
    <property type="evidence" value="ECO:0007669"/>
    <property type="project" value="TreeGrafter"/>
</dbReference>
<evidence type="ECO:0000313" key="4">
    <source>
        <dbReference type="Proteomes" id="UP000664991"/>
    </source>
</evidence>
<dbReference type="GO" id="GO:0015171">
    <property type="term" value="F:amino acid transmembrane transporter activity"/>
    <property type="evidence" value="ECO:0007669"/>
    <property type="project" value="TreeGrafter"/>
</dbReference>
<evidence type="ECO:0000313" key="3">
    <source>
        <dbReference type="EMBL" id="KAG5201148.1"/>
    </source>
</evidence>